<sequence>MDNSSDNDFDSNHLLFHCHSGELVWGQLHCICEGYFNGRRNQYDMPQSIPEILGGGTIKQRSYKYRCRAVKGDWQAKLYRTRLSLKDEPFNSGYIIYNIDQNPVEILRRCAAVGYSLDQTHEDRSIIYINRYDWSWHHDYEFRYKINRLLGINYKNSNDNNILESLFAQRIIIVDSNSAENIIQQLKSNPGEFDQCQEKVFIQPSNKLNNRIGVHLSIPKTDYELAWLVFSNDQPNAELIAIVYDGSYTQLDGQILLDQQDVITWNEYQLKIEERNRIQADRLKKLQCATQ</sequence>
<evidence type="ECO:0000313" key="1">
    <source>
        <dbReference type="EMBL" id="CAF1411302.1"/>
    </source>
</evidence>
<name>A0A815LWD2_ADIRI</name>
<protein>
    <submittedName>
        <fullName evidence="1">Uncharacterized protein</fullName>
    </submittedName>
</protein>
<comment type="caution">
    <text evidence="1">The sequence shown here is derived from an EMBL/GenBank/DDBJ whole genome shotgun (WGS) entry which is preliminary data.</text>
</comment>
<proteinExistence type="predicted"/>
<reference evidence="1" key="1">
    <citation type="submission" date="2021-02" db="EMBL/GenBank/DDBJ databases">
        <authorList>
            <person name="Nowell W R."/>
        </authorList>
    </citation>
    <scope>NUCLEOTIDE SEQUENCE</scope>
</reference>
<organism evidence="1 2">
    <name type="scientific">Adineta ricciae</name>
    <name type="common">Rotifer</name>
    <dbReference type="NCBI Taxonomy" id="249248"/>
    <lineage>
        <taxon>Eukaryota</taxon>
        <taxon>Metazoa</taxon>
        <taxon>Spiralia</taxon>
        <taxon>Gnathifera</taxon>
        <taxon>Rotifera</taxon>
        <taxon>Eurotatoria</taxon>
        <taxon>Bdelloidea</taxon>
        <taxon>Adinetida</taxon>
        <taxon>Adinetidae</taxon>
        <taxon>Adineta</taxon>
    </lineage>
</organism>
<evidence type="ECO:0000313" key="2">
    <source>
        <dbReference type="Proteomes" id="UP000663852"/>
    </source>
</evidence>
<dbReference type="AlphaFoldDB" id="A0A815LWD2"/>
<gene>
    <name evidence="1" type="ORF">EDS130_LOCUS36748</name>
</gene>
<dbReference type="EMBL" id="CAJNOJ010000347">
    <property type="protein sequence ID" value="CAF1411302.1"/>
    <property type="molecule type" value="Genomic_DNA"/>
</dbReference>
<accession>A0A815LWD2</accession>
<dbReference type="OrthoDB" id="10044844at2759"/>
<dbReference type="Proteomes" id="UP000663852">
    <property type="component" value="Unassembled WGS sequence"/>
</dbReference>